<reference evidence="1 2" key="1">
    <citation type="submission" date="2016-05" db="EMBL/GenBank/DDBJ databases">
        <title>Genomic and physiological characterization of Planctopirus sp. isolated from fresh water lake.</title>
        <authorList>
            <person name="Subhash Y."/>
            <person name="Ramana C."/>
        </authorList>
    </citation>
    <scope>NUCLEOTIDE SEQUENCE [LARGE SCALE GENOMIC DNA]</scope>
    <source>
        <strain evidence="1 2">JC280</strain>
    </source>
</reference>
<evidence type="ECO:0000313" key="2">
    <source>
        <dbReference type="Proteomes" id="UP000094828"/>
    </source>
</evidence>
<organism evidence="1 2">
    <name type="scientific">Planctopirus hydrillae</name>
    <dbReference type="NCBI Taxonomy" id="1841610"/>
    <lineage>
        <taxon>Bacteria</taxon>
        <taxon>Pseudomonadati</taxon>
        <taxon>Planctomycetota</taxon>
        <taxon>Planctomycetia</taxon>
        <taxon>Planctomycetales</taxon>
        <taxon>Planctomycetaceae</taxon>
        <taxon>Planctopirus</taxon>
    </lineage>
</organism>
<keyword evidence="2" id="KW-1185">Reference proteome</keyword>
<comment type="caution">
    <text evidence="1">The sequence shown here is derived from an EMBL/GenBank/DDBJ whole genome shotgun (WGS) entry which is preliminary data.</text>
</comment>
<dbReference type="EMBL" id="LYDR01000144">
    <property type="protein sequence ID" value="ODA29095.1"/>
    <property type="molecule type" value="Genomic_DNA"/>
</dbReference>
<gene>
    <name evidence="1" type="ORF">A6X21_09780</name>
</gene>
<dbReference type="STRING" id="1841610.A6X21_09780"/>
<protein>
    <submittedName>
        <fullName evidence="1">Uncharacterized protein</fullName>
    </submittedName>
</protein>
<dbReference type="InterPro" id="IPR011990">
    <property type="entry name" value="TPR-like_helical_dom_sf"/>
</dbReference>
<dbReference type="Gene3D" id="1.25.40.10">
    <property type="entry name" value="Tetratricopeptide repeat domain"/>
    <property type="match status" value="1"/>
</dbReference>
<proteinExistence type="predicted"/>
<evidence type="ECO:0000313" key="1">
    <source>
        <dbReference type="EMBL" id="ODA29095.1"/>
    </source>
</evidence>
<dbReference type="AlphaFoldDB" id="A0A1C3E765"/>
<accession>A0A1C3E765</accession>
<dbReference type="Proteomes" id="UP000094828">
    <property type="component" value="Unassembled WGS sequence"/>
</dbReference>
<name>A0A1C3E765_9PLAN</name>
<dbReference type="SUPFAM" id="SSF48452">
    <property type="entry name" value="TPR-like"/>
    <property type="match status" value="1"/>
</dbReference>
<sequence length="1156" mass="130869">MGKSRTATIRRVPEGVSRRSVRPFSAPILAGIKPDTISLILLKDQPVSYVRHLLESVPQSAAGLVGELFPQALKSLRLKHTSPCTELASELRWLTAIFLRHKERLEQWVSLRTDFERSMVSGDYPKARVQLSEAELRFGKSIWAIESELLLAECSEGIEGNRIALHRITSEAPNWIAVLATFLSERVETALAPVEYEAVVQSHLDFNDDLHPIARSAFFRVSPAKRNSIANLEDVLNVEESHSLCDRLIVSTRVLENLIFRESSDLEPGLSDAIQSLADSIICPRFLFLKKALRTRTQLDATSLEQKIFQAVHYYTLGDYENARSFAEQAIVDSPETLEPYEIFVKSSLRLGRPPVCPFSQDSIAAKICSNLSIVFSREDKINSALETLLRLGYQLDGFAIGPQLRAFYALHSYESNPHVLSRECAIYSSAFTPRVVVSLYKDSPNAYSELESLEQLHPSNAAVSLFKANQIAIRSSTTQLQIDLNIPKKRLLRNEANVCEQLRLYDAATHKYDEVLRERDSTLGEKSEAASGLYRCLTAKNEFSKAARLIVETSLERPQIIGKSTLIELLTQYPEGGDDEVSSDIAWPILHFLSQQLEYEERSPSRLHDVFEDFLIACSCKKPSELLKISSQFNNREFSFFLRNVCAFEVLAESFWFESQDEIALERISLCEWLIENDPENRRIDQAEIAEISRILAIRELTHHAERSRIFVDTDAIIESLPKTILDRATRCMTLGMLKDVSLRQTIEITKALMEEIDNSRIFIIDEGFRLFKQVFEDLKTQFLSSNKYGLDANLSQRIRHGTLAGALRAPFESQQLVTLKDSSGSYMQNDFWIRRVCRSEHDSTGLSEALAEFSATVDGIIYRVRNEWIQIRQSSGSSSALFNFEFTEDQLVCLYEATLSAESPADMVRKVFEALWQRTDEALKEVRATIENALSSELFEAMKRCEQRIDSVIGHDQSMPIRAAFTTCGTHLTMALKAISEWFRLDEQKHVPDCQLRSLLEASTEAAKQFCGPSRLEINVILDNDVTVPGNQFRALWDMLFILLDNAAKHSESTQTNVTIEVVANGPVIKMVCKNELPSNIDVELLKEKAARLNQMTADEHSLATSRVEGGSGYGKLHKILCYEMGLDNYRVFVSADSNEFQAVIELEVPWRRQ</sequence>